<keyword evidence="4 6" id="KW-0505">Motor protein</keyword>
<sequence length="228" mass="25461">MYCMIHRQMVNEGISQSILVSGESGAGKTESTKNLMQYLAYMGGRPPAPGQRSVEQQVLESNPVLEAFGNAKTVTEKYKLGKAKSFHYLNQTNCFELTGVDEAKEYIATRKAMDVVGITHDEQAIFRIVAAILHLGNIEFTKGNEPDSSKPKDDQSKLHMKTAAELFKCDLEALEDSFCKRVIVTRDESIKKSLDPIAAAVNRDALAKIVYSRLFDWYASSEWMIVIV</sequence>
<reference evidence="8 9" key="1">
    <citation type="journal article" date="2017" name="Nat. Commun.">
        <title>Genome assembly with in vitro proximity ligation data and whole-genome triplication in lettuce.</title>
        <authorList>
            <person name="Reyes-Chin-Wo S."/>
            <person name="Wang Z."/>
            <person name="Yang X."/>
            <person name="Kozik A."/>
            <person name="Arikit S."/>
            <person name="Song C."/>
            <person name="Xia L."/>
            <person name="Froenicke L."/>
            <person name="Lavelle D.O."/>
            <person name="Truco M.J."/>
            <person name="Xia R."/>
            <person name="Zhu S."/>
            <person name="Xu C."/>
            <person name="Xu H."/>
            <person name="Xu X."/>
            <person name="Cox K."/>
            <person name="Korf I."/>
            <person name="Meyers B.C."/>
            <person name="Michelmore R.W."/>
        </authorList>
    </citation>
    <scope>NUCLEOTIDE SEQUENCE [LARGE SCALE GENOMIC DNA]</scope>
    <source>
        <strain evidence="9">cv. Salinas</strain>
        <tissue evidence="8">Seedlings</tissue>
    </source>
</reference>
<proteinExistence type="inferred from homology"/>
<feature type="binding site" evidence="6">
    <location>
        <begin position="22"/>
        <end position="29"/>
    </location>
    <ligand>
        <name>ATP</name>
        <dbReference type="ChEBI" id="CHEBI:30616"/>
    </ligand>
</feature>
<dbReference type="Pfam" id="PF00063">
    <property type="entry name" value="Myosin_head"/>
    <property type="match status" value="2"/>
</dbReference>
<evidence type="ECO:0000313" key="9">
    <source>
        <dbReference type="Proteomes" id="UP000235145"/>
    </source>
</evidence>
<dbReference type="Proteomes" id="UP000235145">
    <property type="component" value="Unassembled WGS sequence"/>
</dbReference>
<keyword evidence="1 6" id="KW-0547">Nucleotide-binding</keyword>
<protein>
    <recommendedName>
        <fullName evidence="7">Myosin motor domain-containing protein</fullName>
    </recommendedName>
</protein>
<evidence type="ECO:0000256" key="5">
    <source>
        <dbReference type="ARBA" id="ARBA00023203"/>
    </source>
</evidence>
<evidence type="ECO:0000256" key="1">
    <source>
        <dbReference type="ARBA" id="ARBA00022741"/>
    </source>
</evidence>
<evidence type="ECO:0000313" key="8">
    <source>
        <dbReference type="EMBL" id="KAJ0221175.1"/>
    </source>
</evidence>
<dbReference type="Gene3D" id="1.20.120.720">
    <property type="entry name" value="Myosin VI head, motor domain, U50 subdomain"/>
    <property type="match status" value="1"/>
</dbReference>
<evidence type="ECO:0000256" key="4">
    <source>
        <dbReference type="ARBA" id="ARBA00023175"/>
    </source>
</evidence>
<keyword evidence="2 6" id="KW-0067">ATP-binding</keyword>
<dbReference type="Gene3D" id="3.40.850.10">
    <property type="entry name" value="Kinesin motor domain"/>
    <property type="match status" value="1"/>
</dbReference>
<dbReference type="EMBL" id="NBSK02000002">
    <property type="protein sequence ID" value="KAJ0221175.1"/>
    <property type="molecule type" value="Genomic_DNA"/>
</dbReference>
<comment type="caution">
    <text evidence="6">Lacks conserved residue(s) required for the propagation of feature annotation.</text>
</comment>
<evidence type="ECO:0000256" key="3">
    <source>
        <dbReference type="ARBA" id="ARBA00023123"/>
    </source>
</evidence>
<feature type="domain" description="Myosin motor" evidence="7">
    <location>
        <begin position="1"/>
        <end position="228"/>
    </location>
</feature>
<dbReference type="InterPro" id="IPR027417">
    <property type="entry name" value="P-loop_NTPase"/>
</dbReference>
<gene>
    <name evidence="8" type="ORF">LSAT_V11C200064810</name>
</gene>
<accession>A0A9R1WES9</accession>
<name>A0A9R1WES9_LACSA</name>
<dbReference type="PROSITE" id="PS51456">
    <property type="entry name" value="MYOSIN_MOTOR"/>
    <property type="match status" value="1"/>
</dbReference>
<dbReference type="SMART" id="SM00242">
    <property type="entry name" value="MYSc"/>
    <property type="match status" value="1"/>
</dbReference>
<dbReference type="PANTHER" id="PTHR13140:SF835">
    <property type="entry name" value="MYOSIN-6-LIKE ISOFORM X1"/>
    <property type="match status" value="1"/>
</dbReference>
<evidence type="ECO:0000259" key="7">
    <source>
        <dbReference type="PROSITE" id="PS51456"/>
    </source>
</evidence>
<comment type="similarity">
    <text evidence="6">Belongs to the TRAFAC class myosin-kinesin ATPase superfamily. Myosin family.</text>
</comment>
<evidence type="ECO:0000256" key="2">
    <source>
        <dbReference type="ARBA" id="ARBA00022840"/>
    </source>
</evidence>
<organism evidence="8 9">
    <name type="scientific">Lactuca sativa</name>
    <name type="common">Garden lettuce</name>
    <dbReference type="NCBI Taxonomy" id="4236"/>
    <lineage>
        <taxon>Eukaryota</taxon>
        <taxon>Viridiplantae</taxon>
        <taxon>Streptophyta</taxon>
        <taxon>Embryophyta</taxon>
        <taxon>Tracheophyta</taxon>
        <taxon>Spermatophyta</taxon>
        <taxon>Magnoliopsida</taxon>
        <taxon>eudicotyledons</taxon>
        <taxon>Gunneridae</taxon>
        <taxon>Pentapetalae</taxon>
        <taxon>asterids</taxon>
        <taxon>campanulids</taxon>
        <taxon>Asterales</taxon>
        <taxon>Asteraceae</taxon>
        <taxon>Cichorioideae</taxon>
        <taxon>Cichorieae</taxon>
        <taxon>Lactucinae</taxon>
        <taxon>Lactuca</taxon>
    </lineage>
</organism>
<dbReference type="GO" id="GO:0003779">
    <property type="term" value="F:actin binding"/>
    <property type="evidence" value="ECO:0007669"/>
    <property type="project" value="UniProtKB-KW"/>
</dbReference>
<dbReference type="GO" id="GO:0003774">
    <property type="term" value="F:cytoskeletal motor activity"/>
    <property type="evidence" value="ECO:0007669"/>
    <property type="project" value="UniProtKB-UniRule"/>
</dbReference>
<dbReference type="PANTHER" id="PTHR13140">
    <property type="entry name" value="MYOSIN"/>
    <property type="match status" value="1"/>
</dbReference>
<dbReference type="AlphaFoldDB" id="A0A9R1WES9"/>
<keyword evidence="3 6" id="KW-0518">Myosin</keyword>
<dbReference type="GO" id="GO:0005524">
    <property type="term" value="F:ATP binding"/>
    <property type="evidence" value="ECO:0007669"/>
    <property type="project" value="UniProtKB-UniRule"/>
</dbReference>
<keyword evidence="9" id="KW-1185">Reference proteome</keyword>
<dbReference type="InterPro" id="IPR001609">
    <property type="entry name" value="Myosin_head_motor_dom-like"/>
</dbReference>
<comment type="caution">
    <text evidence="8">The sequence shown here is derived from an EMBL/GenBank/DDBJ whole genome shotgun (WGS) entry which is preliminary data.</text>
</comment>
<dbReference type="PRINTS" id="PR00193">
    <property type="entry name" value="MYOSINHEAVY"/>
</dbReference>
<dbReference type="GO" id="GO:0016459">
    <property type="term" value="C:myosin complex"/>
    <property type="evidence" value="ECO:0007669"/>
    <property type="project" value="UniProtKB-KW"/>
</dbReference>
<keyword evidence="5 6" id="KW-0009">Actin-binding</keyword>
<evidence type="ECO:0000256" key="6">
    <source>
        <dbReference type="PROSITE-ProRule" id="PRU00782"/>
    </source>
</evidence>
<dbReference type="InterPro" id="IPR036961">
    <property type="entry name" value="Kinesin_motor_dom_sf"/>
</dbReference>
<dbReference type="SUPFAM" id="SSF52540">
    <property type="entry name" value="P-loop containing nucleoside triphosphate hydrolases"/>
    <property type="match status" value="1"/>
</dbReference>